<dbReference type="InterPro" id="IPR001611">
    <property type="entry name" value="Leu-rich_rpt"/>
</dbReference>
<dbReference type="InterPro" id="IPR006553">
    <property type="entry name" value="Leu-rich_rpt_Cys-con_subtyp"/>
</dbReference>
<dbReference type="PANTHER" id="PTHR13318:SF92">
    <property type="entry name" value="F-BOX_LRR-REPEAT PROTEIN 8-RELATED"/>
    <property type="match status" value="1"/>
</dbReference>
<dbReference type="Gene3D" id="1.20.1280.50">
    <property type="match status" value="1"/>
</dbReference>
<dbReference type="Pfam" id="PF25372">
    <property type="entry name" value="DUF7885"/>
    <property type="match status" value="1"/>
</dbReference>
<dbReference type="InterPro" id="IPR036047">
    <property type="entry name" value="F-box-like_dom_sf"/>
</dbReference>
<evidence type="ECO:0000256" key="1">
    <source>
        <dbReference type="SAM" id="MobiDB-lite"/>
    </source>
</evidence>
<dbReference type="SMART" id="SM00256">
    <property type="entry name" value="FBOX"/>
    <property type="match status" value="1"/>
</dbReference>
<accession>A0ABS8S841</accession>
<sequence>MGQHSSTHCGGGPKYRHRSLHPSPLPNHHRSTSDHSQSDFFSLMNSDEDELMIPSVFGNQDYTDELPDECLALIFQCLSSGDRKKCSLVCRRWLLVEGQSRHRLALNAKAEILPHVPTIFSRFDSVTKLALRCDRKSVSINDEALTLISLRCSNLIRLKLRGCRDVTDVGMSAFARNCKSLKKFSCGSCMFGAKGMNALLDHCSSLEELSVKRLRGINDGFAADPIGPGAAASSLKSICLKELYNGQCFAPLIIGSKNLKTLKLLRCLGDWDRLFETIGSRDNHVAEIHLERLQVGDTGLTAISNCPKLEILHLVKTPECTDAGVVAVARKCKLLRKLHIDGWRTNRIGDEGLVAIAENSSSLKELVLIGLNPTSTSLLAIASNCQKLERLALCGSDTIGDPEVSCIATKCMALKKLCIKGCEVTDEGIESFAWGCPNLVKIKVKKCKHVTGDVADWLRARRRFLAVNLDVGEIDTEPVDGGSASDGGALEEAVDFQPIATSTLPIIGATDIPSTSNVGRSSASKPWFGIFGGKGLVACTLRRWSNGNAGDSSESL</sequence>
<dbReference type="SMART" id="SM00367">
    <property type="entry name" value="LRR_CC"/>
    <property type="match status" value="6"/>
</dbReference>
<reference evidence="3 4" key="1">
    <citation type="journal article" date="2021" name="BMC Genomics">
        <title>Datura genome reveals duplications of psychoactive alkaloid biosynthetic genes and high mutation rate following tissue culture.</title>
        <authorList>
            <person name="Rajewski A."/>
            <person name="Carter-House D."/>
            <person name="Stajich J."/>
            <person name="Litt A."/>
        </authorList>
    </citation>
    <scope>NUCLEOTIDE SEQUENCE [LARGE SCALE GENOMIC DNA]</scope>
    <source>
        <strain evidence="3">AR-01</strain>
    </source>
</reference>
<comment type="caution">
    <text evidence="3">The sequence shown here is derived from an EMBL/GenBank/DDBJ whole genome shotgun (WGS) entry which is preliminary data.</text>
</comment>
<evidence type="ECO:0000313" key="4">
    <source>
        <dbReference type="Proteomes" id="UP000823775"/>
    </source>
</evidence>
<dbReference type="InterPro" id="IPR057207">
    <property type="entry name" value="FBXL15_LRR"/>
</dbReference>
<dbReference type="CDD" id="cd22159">
    <property type="entry name" value="F-box_AtTIR1-like"/>
    <property type="match status" value="1"/>
</dbReference>
<evidence type="ECO:0000259" key="2">
    <source>
        <dbReference type="SMART" id="SM00256"/>
    </source>
</evidence>
<dbReference type="EMBL" id="JACEIK010000325">
    <property type="protein sequence ID" value="MCD7454996.1"/>
    <property type="molecule type" value="Genomic_DNA"/>
</dbReference>
<proteinExistence type="predicted"/>
<dbReference type="SUPFAM" id="SSF81383">
    <property type="entry name" value="F-box domain"/>
    <property type="match status" value="1"/>
</dbReference>
<name>A0ABS8S841_DATST</name>
<dbReference type="SUPFAM" id="SSF52047">
    <property type="entry name" value="RNI-like"/>
    <property type="match status" value="1"/>
</dbReference>
<dbReference type="Proteomes" id="UP000823775">
    <property type="component" value="Unassembled WGS sequence"/>
</dbReference>
<feature type="region of interest" description="Disordered" evidence="1">
    <location>
        <begin position="1"/>
        <end position="39"/>
    </location>
</feature>
<dbReference type="Pfam" id="PF13516">
    <property type="entry name" value="LRR_6"/>
    <property type="match status" value="1"/>
</dbReference>
<dbReference type="InterPro" id="IPR032675">
    <property type="entry name" value="LRR_dom_sf"/>
</dbReference>
<feature type="domain" description="F-box" evidence="2">
    <location>
        <begin position="66"/>
        <end position="106"/>
    </location>
</feature>
<organism evidence="3 4">
    <name type="scientific">Datura stramonium</name>
    <name type="common">Jimsonweed</name>
    <name type="synonym">Common thornapple</name>
    <dbReference type="NCBI Taxonomy" id="4076"/>
    <lineage>
        <taxon>Eukaryota</taxon>
        <taxon>Viridiplantae</taxon>
        <taxon>Streptophyta</taxon>
        <taxon>Embryophyta</taxon>
        <taxon>Tracheophyta</taxon>
        <taxon>Spermatophyta</taxon>
        <taxon>Magnoliopsida</taxon>
        <taxon>eudicotyledons</taxon>
        <taxon>Gunneridae</taxon>
        <taxon>Pentapetalae</taxon>
        <taxon>asterids</taxon>
        <taxon>lamiids</taxon>
        <taxon>Solanales</taxon>
        <taxon>Solanaceae</taxon>
        <taxon>Solanoideae</taxon>
        <taxon>Datureae</taxon>
        <taxon>Datura</taxon>
    </lineage>
</organism>
<evidence type="ECO:0000313" key="3">
    <source>
        <dbReference type="EMBL" id="MCD7454996.1"/>
    </source>
</evidence>
<dbReference type="InterPro" id="IPR001810">
    <property type="entry name" value="F-box_dom"/>
</dbReference>
<protein>
    <recommendedName>
        <fullName evidence="2">F-box domain-containing protein</fullName>
    </recommendedName>
</protein>
<dbReference type="PANTHER" id="PTHR13318">
    <property type="entry name" value="PARTNER OF PAIRED, ISOFORM B-RELATED"/>
    <property type="match status" value="1"/>
</dbReference>
<gene>
    <name evidence="3" type="ORF">HAX54_026724</name>
</gene>
<dbReference type="Pfam" id="PF12937">
    <property type="entry name" value="F-box-like"/>
    <property type="match status" value="1"/>
</dbReference>
<dbReference type="Gene3D" id="3.80.10.10">
    <property type="entry name" value="Ribonuclease Inhibitor"/>
    <property type="match status" value="1"/>
</dbReference>
<keyword evidence="4" id="KW-1185">Reference proteome</keyword>